<dbReference type="SMART" id="SM00088">
    <property type="entry name" value="PINT"/>
    <property type="match status" value="1"/>
</dbReference>
<keyword evidence="2" id="KW-0736">Signalosome</keyword>
<dbReference type="STRING" id="215250.A0A316YJI6"/>
<comment type="similarity">
    <text evidence="1">Belongs to the CSN7/EIF3M family. CSN7 subfamily.</text>
</comment>
<organism evidence="5 6">
    <name type="scientific">Acaromyces ingoldii</name>
    <dbReference type="NCBI Taxonomy" id="215250"/>
    <lineage>
        <taxon>Eukaryota</taxon>
        <taxon>Fungi</taxon>
        <taxon>Dikarya</taxon>
        <taxon>Basidiomycota</taxon>
        <taxon>Ustilaginomycotina</taxon>
        <taxon>Exobasidiomycetes</taxon>
        <taxon>Exobasidiales</taxon>
        <taxon>Cryptobasidiaceae</taxon>
        <taxon>Acaromyces</taxon>
    </lineage>
</organism>
<evidence type="ECO:0000256" key="1">
    <source>
        <dbReference type="ARBA" id="ARBA00008482"/>
    </source>
</evidence>
<reference evidence="5 6" key="1">
    <citation type="journal article" date="2018" name="Mol. Biol. Evol.">
        <title>Broad Genomic Sampling Reveals a Smut Pathogenic Ancestry of the Fungal Clade Ustilaginomycotina.</title>
        <authorList>
            <person name="Kijpornyongpan T."/>
            <person name="Mondo S.J."/>
            <person name="Barry K."/>
            <person name="Sandor L."/>
            <person name="Lee J."/>
            <person name="Lipzen A."/>
            <person name="Pangilinan J."/>
            <person name="LaButti K."/>
            <person name="Hainaut M."/>
            <person name="Henrissat B."/>
            <person name="Grigoriev I.V."/>
            <person name="Spatafora J.W."/>
            <person name="Aime M.C."/>
        </authorList>
    </citation>
    <scope>NUCLEOTIDE SEQUENCE [LARGE SCALE GENOMIC DNA]</scope>
    <source>
        <strain evidence="5 6">MCA 4198</strain>
    </source>
</reference>
<protein>
    <recommendedName>
        <fullName evidence="4">PCI domain-containing protein</fullName>
    </recommendedName>
</protein>
<evidence type="ECO:0000256" key="3">
    <source>
        <dbReference type="SAM" id="MobiDB-lite"/>
    </source>
</evidence>
<dbReference type="InterPro" id="IPR045237">
    <property type="entry name" value="COPS7/eIF3m"/>
</dbReference>
<dbReference type="PANTHER" id="PTHR15350">
    <property type="entry name" value="COP9 SIGNALOSOME COMPLEX SUBUNIT 7/DENDRITIC CELL PROTEIN GA17"/>
    <property type="match status" value="1"/>
</dbReference>
<accession>A0A316YJI6</accession>
<dbReference type="Pfam" id="PF22061">
    <property type="entry name" value="CSN7_HB_subdom"/>
    <property type="match status" value="1"/>
</dbReference>
<name>A0A316YJI6_9BASI</name>
<dbReference type="InParanoid" id="A0A316YJI6"/>
<evidence type="ECO:0000259" key="4">
    <source>
        <dbReference type="SMART" id="SM00088"/>
    </source>
</evidence>
<evidence type="ECO:0000256" key="2">
    <source>
        <dbReference type="ARBA" id="ARBA00022790"/>
    </source>
</evidence>
<evidence type="ECO:0000313" key="6">
    <source>
        <dbReference type="Proteomes" id="UP000245768"/>
    </source>
</evidence>
<dbReference type="RefSeq" id="XP_025376577.1">
    <property type="nucleotide sequence ID" value="XM_025522111.1"/>
</dbReference>
<proteinExistence type="inferred from homology"/>
<dbReference type="PANTHER" id="PTHR15350:SF5">
    <property type="entry name" value="COP9 SIGNALOSOME COMPLEX SUBUNIT 7"/>
    <property type="match status" value="1"/>
</dbReference>
<dbReference type="Proteomes" id="UP000245768">
    <property type="component" value="Unassembled WGS sequence"/>
</dbReference>
<dbReference type="GO" id="GO:0008180">
    <property type="term" value="C:COP9 signalosome"/>
    <property type="evidence" value="ECO:0007669"/>
    <property type="project" value="UniProtKB-KW"/>
</dbReference>
<dbReference type="OrthoDB" id="10265275at2759"/>
<dbReference type="GeneID" id="37044027"/>
<sequence length="333" mass="34877">MSITASSAALAKLEPFLLLAKNMRGTAAAKLIEEATAAPGCYVFSELLECNGIADLANDAQHGASYRKLELFAYGDLIEYHSAPPGTYPSLTEAQLVKLRHLTLVSLATHSRSLSYATLLPALGLGSGDAQANAREAAGPSSGATSSKLAASLGPKQVRQLEDVVIDAMYAGVLSGRLDQRMQRLEVDGVMGRDVRGPAEIEKLATSLQEWSSITNHLLQTLQARINETRKADESRIESRNAHNEELRRVLLSLANRPNAAGLGGGPGGGGGGGGGFPGDVAMGGGAGSGNGSRYDRLGSDKFGEMMDVDEDQGSRRKKAGGTGPMRSKRSRA</sequence>
<evidence type="ECO:0000313" key="5">
    <source>
        <dbReference type="EMBL" id="PWN89379.1"/>
    </source>
</evidence>
<keyword evidence="6" id="KW-1185">Reference proteome</keyword>
<feature type="region of interest" description="Disordered" evidence="3">
    <location>
        <begin position="262"/>
        <end position="333"/>
    </location>
</feature>
<dbReference type="EMBL" id="KZ819637">
    <property type="protein sequence ID" value="PWN89379.1"/>
    <property type="molecule type" value="Genomic_DNA"/>
</dbReference>
<dbReference type="AlphaFoldDB" id="A0A316YJI6"/>
<feature type="compositionally biased region" description="Basic and acidic residues" evidence="3">
    <location>
        <begin position="294"/>
        <end position="305"/>
    </location>
</feature>
<feature type="compositionally biased region" description="Gly residues" evidence="3">
    <location>
        <begin position="262"/>
        <end position="291"/>
    </location>
</feature>
<dbReference type="InterPro" id="IPR000717">
    <property type="entry name" value="PCI_dom"/>
</dbReference>
<gene>
    <name evidence="5" type="ORF">FA10DRAFT_267951</name>
</gene>
<feature type="domain" description="PCI" evidence="4">
    <location>
        <begin position="90"/>
        <end position="211"/>
    </location>
</feature>